<comment type="caution">
    <text evidence="4">The sequence shown here is derived from an EMBL/GenBank/DDBJ whole genome shotgun (WGS) entry which is preliminary data.</text>
</comment>
<dbReference type="Pfam" id="PF02801">
    <property type="entry name" value="Ketoacyl-synt_C"/>
    <property type="match status" value="1"/>
</dbReference>
<evidence type="ECO:0000313" key="4">
    <source>
        <dbReference type="EMBL" id="GAH57919.1"/>
    </source>
</evidence>
<dbReference type="GO" id="GO:0005829">
    <property type="term" value="C:cytosol"/>
    <property type="evidence" value="ECO:0007669"/>
    <property type="project" value="TreeGrafter"/>
</dbReference>
<dbReference type="FunFam" id="3.40.47.10:FF:000015">
    <property type="entry name" value="3-oxoacyl-[acyl-carrier-protein] synthase, mitochondrial"/>
    <property type="match status" value="1"/>
</dbReference>
<dbReference type="InterPro" id="IPR014031">
    <property type="entry name" value="Ketoacyl_synth_C"/>
</dbReference>
<dbReference type="PROSITE" id="PS52004">
    <property type="entry name" value="KS3_2"/>
    <property type="match status" value="1"/>
</dbReference>
<dbReference type="GO" id="GO:0006633">
    <property type="term" value="P:fatty acid biosynthetic process"/>
    <property type="evidence" value="ECO:0007669"/>
    <property type="project" value="TreeGrafter"/>
</dbReference>
<dbReference type="InterPro" id="IPR020841">
    <property type="entry name" value="PKS_Beta-ketoAc_synthase_dom"/>
</dbReference>
<dbReference type="SMART" id="SM00825">
    <property type="entry name" value="PKS_KS"/>
    <property type="match status" value="1"/>
</dbReference>
<gene>
    <name evidence="4" type="ORF">S03H2_36692</name>
</gene>
<dbReference type="PANTHER" id="PTHR11712">
    <property type="entry name" value="POLYKETIDE SYNTHASE-RELATED"/>
    <property type="match status" value="1"/>
</dbReference>
<evidence type="ECO:0000256" key="2">
    <source>
        <dbReference type="ARBA" id="ARBA00022679"/>
    </source>
</evidence>
<comment type="similarity">
    <text evidence="1">Belongs to the thiolase-like superfamily. Beta-ketoacyl-ACP synthases family.</text>
</comment>
<dbReference type="Pfam" id="PF00109">
    <property type="entry name" value="ketoacyl-synt"/>
    <property type="match status" value="1"/>
</dbReference>
<organism evidence="4">
    <name type="scientific">marine sediment metagenome</name>
    <dbReference type="NCBI Taxonomy" id="412755"/>
    <lineage>
        <taxon>unclassified sequences</taxon>
        <taxon>metagenomes</taxon>
        <taxon>ecological metagenomes</taxon>
    </lineage>
</organism>
<dbReference type="InterPro" id="IPR000794">
    <property type="entry name" value="Beta-ketoacyl_synthase"/>
</dbReference>
<proteinExistence type="inferred from homology"/>
<sequence length="216" mass="23012">ITSFNALKALSTRNDEPQLASRPFDAERDGFIIGEGAGILVLENLTHAQKRGANILAELMAYGASGDAYHITQPDENGEGAARAIQAALNKAGLDATEINYINAHGTSTPLNDKSETLAIKSVFGDYAYHIPISSTKSMIGHLIGAAPAVEAVICTMVIQHGIIPPTINLTHPDPECDLDYVPNVARQANVTTVLSNSFGFGGHNSVLIFRKYLEV</sequence>
<dbReference type="AlphaFoldDB" id="X1HVR8"/>
<dbReference type="EMBL" id="BARU01022533">
    <property type="protein sequence ID" value="GAH57919.1"/>
    <property type="molecule type" value="Genomic_DNA"/>
</dbReference>
<dbReference type="SUPFAM" id="SSF53901">
    <property type="entry name" value="Thiolase-like"/>
    <property type="match status" value="1"/>
</dbReference>
<evidence type="ECO:0000259" key="3">
    <source>
        <dbReference type="PROSITE" id="PS52004"/>
    </source>
</evidence>
<dbReference type="Gene3D" id="3.40.47.10">
    <property type="match status" value="1"/>
</dbReference>
<feature type="non-terminal residue" evidence="4">
    <location>
        <position position="1"/>
    </location>
</feature>
<name>X1HVR8_9ZZZZ</name>
<dbReference type="InterPro" id="IPR016039">
    <property type="entry name" value="Thiolase-like"/>
</dbReference>
<feature type="domain" description="Ketosynthase family 3 (KS3)" evidence="3">
    <location>
        <begin position="1"/>
        <end position="212"/>
    </location>
</feature>
<accession>X1HVR8</accession>
<dbReference type="PANTHER" id="PTHR11712:SF336">
    <property type="entry name" value="3-OXOACYL-[ACYL-CARRIER-PROTEIN] SYNTHASE, MITOCHONDRIAL"/>
    <property type="match status" value="1"/>
</dbReference>
<keyword evidence="2" id="KW-0808">Transferase</keyword>
<reference evidence="4" key="1">
    <citation type="journal article" date="2014" name="Front. Microbiol.">
        <title>High frequency of phylogenetically diverse reductive dehalogenase-homologous genes in deep subseafloor sedimentary metagenomes.</title>
        <authorList>
            <person name="Kawai M."/>
            <person name="Futagami T."/>
            <person name="Toyoda A."/>
            <person name="Takaki Y."/>
            <person name="Nishi S."/>
            <person name="Hori S."/>
            <person name="Arai W."/>
            <person name="Tsubouchi T."/>
            <person name="Morono Y."/>
            <person name="Uchiyama I."/>
            <person name="Ito T."/>
            <person name="Fujiyama A."/>
            <person name="Inagaki F."/>
            <person name="Takami H."/>
        </authorList>
    </citation>
    <scope>NUCLEOTIDE SEQUENCE</scope>
    <source>
        <strain evidence="4">Expedition CK06-06</strain>
    </source>
</reference>
<dbReference type="InterPro" id="IPR014030">
    <property type="entry name" value="Ketoacyl_synth_N"/>
</dbReference>
<dbReference type="CDD" id="cd00834">
    <property type="entry name" value="KAS_I_II"/>
    <property type="match status" value="1"/>
</dbReference>
<evidence type="ECO:0000256" key="1">
    <source>
        <dbReference type="ARBA" id="ARBA00008467"/>
    </source>
</evidence>
<dbReference type="GO" id="GO:0004315">
    <property type="term" value="F:3-oxoacyl-[acyl-carrier-protein] synthase activity"/>
    <property type="evidence" value="ECO:0007669"/>
    <property type="project" value="TreeGrafter"/>
</dbReference>
<protein>
    <recommendedName>
        <fullName evidence="3">Ketosynthase family 3 (KS3) domain-containing protein</fullName>
    </recommendedName>
</protein>